<dbReference type="GO" id="GO:0003677">
    <property type="term" value="F:DNA binding"/>
    <property type="evidence" value="ECO:0007669"/>
    <property type="project" value="InterPro"/>
</dbReference>
<dbReference type="InterPro" id="IPR011067">
    <property type="entry name" value="Plasmid_toxin/cell-grow_inhib"/>
</dbReference>
<evidence type="ECO:0000313" key="2">
    <source>
        <dbReference type="Proteomes" id="UP000186545"/>
    </source>
</evidence>
<dbReference type="EMBL" id="MFAD01000036">
    <property type="protein sequence ID" value="OGD69732.1"/>
    <property type="molecule type" value="Genomic_DNA"/>
</dbReference>
<dbReference type="SUPFAM" id="SSF50118">
    <property type="entry name" value="Cell growth inhibitor/plasmid maintenance toxic component"/>
    <property type="match status" value="1"/>
</dbReference>
<sequence>MKNFDEWNKRKKEIDFKQKTILPKKREVWWISVGLNIGVEEDGKNNEFERPVLVIKTFNRQCFLGIPITSADKNNKKYYFPINHNKNEYFLILSQIRLFSTKRLSRKIYNIESDVFKKIKDELRIIIGL</sequence>
<comment type="caution">
    <text evidence="1">The sequence shown here is derived from an EMBL/GenBank/DDBJ whole genome shotgun (WGS) entry which is preliminary data.</text>
</comment>
<dbReference type="Pfam" id="PF02452">
    <property type="entry name" value="PemK_toxin"/>
    <property type="match status" value="1"/>
</dbReference>
<organism evidence="1 2">
    <name type="scientific">Candidatus Campbellbacteria bacterium RIFCSPLOWO2_02_FULL_35_11</name>
    <dbReference type="NCBI Taxonomy" id="1797581"/>
    <lineage>
        <taxon>Bacteria</taxon>
        <taxon>Candidatus Campbelliibacteriota</taxon>
    </lineage>
</organism>
<name>A0A1F5EQR4_9BACT</name>
<gene>
    <name evidence="1" type="ORF">A3I18_01855</name>
</gene>
<reference evidence="1 2" key="1">
    <citation type="journal article" date="2016" name="Nat. Commun.">
        <title>Thousands of microbial genomes shed light on interconnected biogeochemical processes in an aquifer system.</title>
        <authorList>
            <person name="Anantharaman K."/>
            <person name="Brown C.T."/>
            <person name="Hug L.A."/>
            <person name="Sharon I."/>
            <person name="Castelle C.J."/>
            <person name="Probst A.J."/>
            <person name="Thomas B.C."/>
            <person name="Singh A."/>
            <person name="Wilkins M.J."/>
            <person name="Karaoz U."/>
            <person name="Brodie E.L."/>
            <person name="Williams K.H."/>
            <person name="Hubbard S.S."/>
            <person name="Banfield J.F."/>
        </authorList>
    </citation>
    <scope>NUCLEOTIDE SEQUENCE [LARGE SCALE GENOMIC DNA]</scope>
</reference>
<accession>A0A1F5EQR4</accession>
<dbReference type="InterPro" id="IPR003477">
    <property type="entry name" value="PemK-like"/>
</dbReference>
<dbReference type="AlphaFoldDB" id="A0A1F5EQR4"/>
<evidence type="ECO:0008006" key="3">
    <source>
        <dbReference type="Google" id="ProtNLM"/>
    </source>
</evidence>
<dbReference type="Proteomes" id="UP000186545">
    <property type="component" value="Unassembled WGS sequence"/>
</dbReference>
<protein>
    <recommendedName>
        <fullName evidence="3">Toxin-antitoxin system protein</fullName>
    </recommendedName>
</protein>
<evidence type="ECO:0000313" key="1">
    <source>
        <dbReference type="EMBL" id="OGD69732.1"/>
    </source>
</evidence>
<dbReference type="Gene3D" id="2.30.30.110">
    <property type="match status" value="1"/>
</dbReference>
<proteinExistence type="predicted"/>